<feature type="transmembrane region" description="Helical" evidence="5">
    <location>
        <begin position="129"/>
        <end position="152"/>
    </location>
</feature>
<dbReference type="PANTHER" id="PTHR31465">
    <property type="entry name" value="PROTEIN RTA1-RELATED"/>
    <property type="match status" value="1"/>
</dbReference>
<keyword evidence="7" id="KW-1185">Reference proteome</keyword>
<dbReference type="GO" id="GO:0000324">
    <property type="term" value="C:fungal-type vacuole"/>
    <property type="evidence" value="ECO:0007669"/>
    <property type="project" value="TreeGrafter"/>
</dbReference>
<evidence type="ECO:0000256" key="1">
    <source>
        <dbReference type="ARBA" id="ARBA00004141"/>
    </source>
</evidence>
<evidence type="ECO:0000256" key="2">
    <source>
        <dbReference type="ARBA" id="ARBA00022692"/>
    </source>
</evidence>
<dbReference type="Proteomes" id="UP001265746">
    <property type="component" value="Unassembled WGS sequence"/>
</dbReference>
<evidence type="ECO:0000313" key="7">
    <source>
        <dbReference type="Proteomes" id="UP001265746"/>
    </source>
</evidence>
<feature type="transmembrane region" description="Helical" evidence="5">
    <location>
        <begin position="86"/>
        <end position="109"/>
    </location>
</feature>
<dbReference type="PANTHER" id="PTHR31465:SF9">
    <property type="entry name" value="SPHINGOID LONG-CHAIN BASE TRANSPORTER RSB1"/>
    <property type="match status" value="1"/>
</dbReference>
<gene>
    <name evidence="6" type="ORF">N8I77_001847</name>
</gene>
<evidence type="ECO:0000256" key="3">
    <source>
        <dbReference type="ARBA" id="ARBA00022989"/>
    </source>
</evidence>
<reference evidence="6" key="1">
    <citation type="submission" date="2023-06" db="EMBL/GenBank/DDBJ databases">
        <authorList>
            <person name="Noh H."/>
        </authorList>
    </citation>
    <scope>NUCLEOTIDE SEQUENCE</scope>
    <source>
        <strain evidence="6">DUCC20226</strain>
    </source>
</reference>
<dbReference type="InterPro" id="IPR007568">
    <property type="entry name" value="RTA1"/>
</dbReference>
<evidence type="ECO:0000256" key="5">
    <source>
        <dbReference type="SAM" id="Phobius"/>
    </source>
</evidence>
<dbReference type="EMBL" id="JAUJFL010000001">
    <property type="protein sequence ID" value="KAK2615071.1"/>
    <property type="molecule type" value="Genomic_DNA"/>
</dbReference>
<evidence type="ECO:0000256" key="4">
    <source>
        <dbReference type="ARBA" id="ARBA00023136"/>
    </source>
</evidence>
<dbReference type="GO" id="GO:0005886">
    <property type="term" value="C:plasma membrane"/>
    <property type="evidence" value="ECO:0007669"/>
    <property type="project" value="TreeGrafter"/>
</dbReference>
<feature type="transmembrane region" description="Helical" evidence="5">
    <location>
        <begin position="31"/>
        <end position="49"/>
    </location>
</feature>
<feature type="transmembrane region" description="Helical" evidence="5">
    <location>
        <begin position="164"/>
        <end position="188"/>
    </location>
</feature>
<keyword evidence="4 5" id="KW-0472">Membrane</keyword>
<organism evidence="6 7">
    <name type="scientific">Phomopsis amygdali</name>
    <name type="common">Fusicoccum amygdali</name>
    <dbReference type="NCBI Taxonomy" id="1214568"/>
    <lineage>
        <taxon>Eukaryota</taxon>
        <taxon>Fungi</taxon>
        <taxon>Dikarya</taxon>
        <taxon>Ascomycota</taxon>
        <taxon>Pezizomycotina</taxon>
        <taxon>Sordariomycetes</taxon>
        <taxon>Sordariomycetidae</taxon>
        <taxon>Diaporthales</taxon>
        <taxon>Diaporthaceae</taxon>
        <taxon>Diaporthe</taxon>
    </lineage>
</organism>
<proteinExistence type="predicted"/>
<feature type="transmembrane region" description="Helical" evidence="5">
    <location>
        <begin position="55"/>
        <end position="77"/>
    </location>
</feature>
<dbReference type="AlphaFoldDB" id="A0AAD9SRQ4"/>
<sequence>MASFGPGDCTLATCPVEKGWLSSPPPIEGTAFMLAAFAILVPINLWVGARCRTTVYSLSMSAGLLLEVAGYGARLLLRRDLASKSYFVLSLLGTALGPTLITAAIYTILPHILAIYGSDLCITLEPAWLNLFFFAFDGFTLAFQAVGCVFAAKGYNLVEIQQGVNVLIAGLALQLLSLVGFFGLYFWFMSRVFRNREFLNPRFSDIYLSTRFKTALL</sequence>
<protein>
    <submittedName>
        <fullName evidence="6">Uncharacterized protein</fullName>
    </submittedName>
</protein>
<dbReference type="Pfam" id="PF04479">
    <property type="entry name" value="RTA1"/>
    <property type="match status" value="1"/>
</dbReference>
<evidence type="ECO:0000313" key="6">
    <source>
        <dbReference type="EMBL" id="KAK2615071.1"/>
    </source>
</evidence>
<comment type="subcellular location">
    <subcellularLocation>
        <location evidence="1">Membrane</location>
        <topology evidence="1">Multi-pass membrane protein</topology>
    </subcellularLocation>
</comment>
<keyword evidence="2 5" id="KW-0812">Transmembrane</keyword>
<keyword evidence="3 5" id="KW-1133">Transmembrane helix</keyword>
<name>A0AAD9SRQ4_PHOAM</name>
<comment type="caution">
    <text evidence="6">The sequence shown here is derived from an EMBL/GenBank/DDBJ whole genome shotgun (WGS) entry which is preliminary data.</text>
</comment>
<accession>A0AAD9SRQ4</accession>